<dbReference type="Proteomes" id="UP000230154">
    <property type="component" value="Unassembled WGS sequence"/>
</dbReference>
<comment type="caution">
    <text evidence="1">The sequence shown here is derived from an EMBL/GenBank/DDBJ whole genome shotgun (WGS) entry which is preliminary data.</text>
</comment>
<proteinExistence type="predicted"/>
<dbReference type="EMBL" id="PFCB01000023">
    <property type="protein sequence ID" value="PIR74257.1"/>
    <property type="molecule type" value="Genomic_DNA"/>
</dbReference>
<evidence type="ECO:0000313" key="2">
    <source>
        <dbReference type="Proteomes" id="UP000230154"/>
    </source>
</evidence>
<organism evidence="1 2">
    <name type="scientific">Candidatus Magasanikbacteria bacterium CG10_big_fil_rev_8_21_14_0_10_47_10</name>
    <dbReference type="NCBI Taxonomy" id="1974652"/>
    <lineage>
        <taxon>Bacteria</taxon>
        <taxon>Candidatus Magasanikiibacteriota</taxon>
    </lineage>
</organism>
<sequence length="111" mass="11897">MDVREKLLEKDMPFIAAADLQEDGTLLPAVAAVVNYACASRGGTAIILMQVPDINSKHEEAIAAWFVSVLNGLQLPTGRLVSELKVLASKSAADDTLPNVYTITIQFRPAS</sequence>
<accession>A0A2H0TS82</accession>
<name>A0A2H0TS82_9BACT</name>
<protein>
    <submittedName>
        <fullName evidence="1">Uncharacterized protein</fullName>
    </submittedName>
</protein>
<gene>
    <name evidence="1" type="ORF">COU35_03115</name>
</gene>
<evidence type="ECO:0000313" key="1">
    <source>
        <dbReference type="EMBL" id="PIR74257.1"/>
    </source>
</evidence>
<reference evidence="2" key="1">
    <citation type="submission" date="2017-09" db="EMBL/GenBank/DDBJ databases">
        <title>Depth-based differentiation of microbial function through sediment-hosted aquifers and enrichment of novel symbionts in the deep terrestrial subsurface.</title>
        <authorList>
            <person name="Probst A.J."/>
            <person name="Ladd B."/>
            <person name="Jarett J.K."/>
            <person name="Geller-Mcgrath D.E."/>
            <person name="Sieber C.M.K."/>
            <person name="Emerson J.B."/>
            <person name="Anantharaman K."/>
            <person name="Thomas B.C."/>
            <person name="Malmstrom R."/>
            <person name="Stieglmeier M."/>
            <person name="Klingl A."/>
            <person name="Woyke T."/>
            <person name="Ryan C.M."/>
            <person name="Banfield J.F."/>
        </authorList>
    </citation>
    <scope>NUCLEOTIDE SEQUENCE [LARGE SCALE GENOMIC DNA]</scope>
</reference>
<dbReference type="AlphaFoldDB" id="A0A2H0TS82"/>